<dbReference type="AlphaFoldDB" id="W4LAS6"/>
<dbReference type="Proteomes" id="UP000019141">
    <property type="component" value="Unassembled WGS sequence"/>
</dbReference>
<keyword evidence="3" id="KW-0479">Metal-binding</keyword>
<protein>
    <recommendedName>
        <fullName evidence="6">B12-binding domain-containing protein</fullName>
    </recommendedName>
</protein>
<dbReference type="SFLD" id="SFLDG01123">
    <property type="entry name" value="methyltransferase_(Class_B)"/>
    <property type="match status" value="1"/>
</dbReference>
<evidence type="ECO:0000313" key="7">
    <source>
        <dbReference type="EMBL" id="ETW95034.1"/>
    </source>
</evidence>
<dbReference type="CDD" id="cd02068">
    <property type="entry name" value="radical_SAM_B12_BD"/>
    <property type="match status" value="1"/>
</dbReference>
<proteinExistence type="predicted"/>
<evidence type="ECO:0000256" key="1">
    <source>
        <dbReference type="ARBA" id="ARBA00001966"/>
    </source>
</evidence>
<comment type="caution">
    <text evidence="7">The sequence shown here is derived from an EMBL/GenBank/DDBJ whole genome shotgun (WGS) entry which is preliminary data.</text>
</comment>
<name>W4LAS6_ENTF1</name>
<reference evidence="7 8" key="1">
    <citation type="journal article" date="2014" name="Nature">
        <title>An environmental bacterial taxon with a large and distinct metabolic repertoire.</title>
        <authorList>
            <person name="Wilson M.C."/>
            <person name="Mori T."/>
            <person name="Ruckert C."/>
            <person name="Uria A.R."/>
            <person name="Helf M.J."/>
            <person name="Takada K."/>
            <person name="Gernert C."/>
            <person name="Steffens U.A."/>
            <person name="Heycke N."/>
            <person name="Schmitt S."/>
            <person name="Rinke C."/>
            <person name="Helfrich E.J."/>
            <person name="Brachmann A.O."/>
            <person name="Gurgui C."/>
            <person name="Wakimoto T."/>
            <person name="Kracht M."/>
            <person name="Crusemann M."/>
            <person name="Hentschel U."/>
            <person name="Abe I."/>
            <person name="Matsunaga S."/>
            <person name="Kalinowski J."/>
            <person name="Takeyama H."/>
            <person name="Piel J."/>
        </authorList>
    </citation>
    <scope>NUCLEOTIDE SEQUENCE [LARGE SCALE GENOMIC DNA]</scope>
    <source>
        <strain evidence="8">TSY1</strain>
    </source>
</reference>
<dbReference type="PROSITE" id="PS51332">
    <property type="entry name" value="B12_BINDING"/>
    <property type="match status" value="1"/>
</dbReference>
<dbReference type="InterPro" id="IPR058240">
    <property type="entry name" value="rSAM_sf"/>
</dbReference>
<keyword evidence="5" id="KW-0411">Iron-sulfur</keyword>
<dbReference type="InterPro" id="IPR036724">
    <property type="entry name" value="Cobalamin-bd_sf"/>
</dbReference>
<evidence type="ECO:0000256" key="2">
    <source>
        <dbReference type="ARBA" id="ARBA00022691"/>
    </source>
</evidence>
<dbReference type="Gene3D" id="3.40.50.280">
    <property type="entry name" value="Cobalamin-binding domain"/>
    <property type="match status" value="1"/>
</dbReference>
<evidence type="ECO:0000256" key="5">
    <source>
        <dbReference type="ARBA" id="ARBA00023014"/>
    </source>
</evidence>
<dbReference type="InterPro" id="IPR006638">
    <property type="entry name" value="Elp3/MiaA/NifB-like_rSAM"/>
</dbReference>
<dbReference type="CDD" id="cd01335">
    <property type="entry name" value="Radical_SAM"/>
    <property type="match status" value="1"/>
</dbReference>
<dbReference type="SFLD" id="SFLDG01082">
    <property type="entry name" value="B12-binding_domain_containing"/>
    <property type="match status" value="1"/>
</dbReference>
<dbReference type="SFLD" id="SFLDS00029">
    <property type="entry name" value="Radical_SAM"/>
    <property type="match status" value="1"/>
</dbReference>
<dbReference type="SMART" id="SM00729">
    <property type="entry name" value="Elp3"/>
    <property type="match status" value="1"/>
</dbReference>
<dbReference type="HOGENOM" id="CLU_021572_4_3_7"/>
<sequence length="517" mass="59077">MSPNRRVLLINPRMCSLSAVRLPLSLLHLGAMLEGQYDYQLVDGNMDPDAVRTALEVLDREPHALVGITVMPGPQVAPAIAISSAIRAAYPDVPIVWGGYFPTMYPEAALNASYVDYVVRGQGEYTLLELLERLPDAGRPLGPLASATDPSCVETIQGLSWKREGEVQHNPDRHFHPPSTFPRLPYDRVGEVRPYLRPSFMGVRTAVHQGAIGCRYRCEFCGVVTMFNGVTQLDDGARIAEAMVTLRDRYGATAMQFYDNNFFDREETSVPILEAMSEVQMPWWCYARADTLANFSTRTWESIRRSRLTMAYIGAEAASDAVLKEMKKGSRVEHTYETARLCRAYGVIPEFSFVLGGPHDPEGEIEKTFEFIRHLKRIHPECEVILYFYSPTPRRQRLTAQTRETGLRLPVMEQYGPDGPPLPTTPEEWIEPRWIDYVCHQDAPWLTPQMRQRVKDFSTVLGCRFPTVQDYRTRPWGKLTLRAMASWRYATRRYTDPWELKLARRLIPLRQPQQESL</sequence>
<dbReference type="PANTHER" id="PTHR43409">
    <property type="entry name" value="ANAEROBIC MAGNESIUM-PROTOPORPHYRIN IX MONOMETHYL ESTER CYCLASE-RELATED"/>
    <property type="match status" value="1"/>
</dbReference>
<dbReference type="GO" id="GO:0003824">
    <property type="term" value="F:catalytic activity"/>
    <property type="evidence" value="ECO:0007669"/>
    <property type="project" value="InterPro"/>
</dbReference>
<dbReference type="GO" id="GO:0031419">
    <property type="term" value="F:cobalamin binding"/>
    <property type="evidence" value="ECO:0007669"/>
    <property type="project" value="InterPro"/>
</dbReference>
<keyword evidence="2" id="KW-0949">S-adenosyl-L-methionine</keyword>
<organism evidence="7 8">
    <name type="scientific">Entotheonella factor</name>
    <dbReference type="NCBI Taxonomy" id="1429438"/>
    <lineage>
        <taxon>Bacteria</taxon>
        <taxon>Pseudomonadati</taxon>
        <taxon>Nitrospinota/Tectimicrobiota group</taxon>
        <taxon>Candidatus Tectimicrobiota</taxon>
        <taxon>Candidatus Entotheonellia</taxon>
        <taxon>Candidatus Entotheonellales</taxon>
        <taxon>Candidatus Entotheonellaceae</taxon>
        <taxon>Candidatus Entotheonella</taxon>
    </lineage>
</organism>
<dbReference type="Pfam" id="PF02310">
    <property type="entry name" value="B12-binding"/>
    <property type="match status" value="1"/>
</dbReference>
<dbReference type="GO" id="GO:0051539">
    <property type="term" value="F:4 iron, 4 sulfur cluster binding"/>
    <property type="evidence" value="ECO:0007669"/>
    <property type="project" value="UniProtKB-KW"/>
</dbReference>
<dbReference type="Gene3D" id="3.80.30.20">
    <property type="entry name" value="tm_1862 like domain"/>
    <property type="match status" value="1"/>
</dbReference>
<dbReference type="EMBL" id="AZHW01000964">
    <property type="protein sequence ID" value="ETW95034.1"/>
    <property type="molecule type" value="Genomic_DNA"/>
</dbReference>
<gene>
    <name evidence="7" type="ORF">ETSY1_32330</name>
</gene>
<dbReference type="SUPFAM" id="SSF52242">
    <property type="entry name" value="Cobalamin (vitamin B12)-binding domain"/>
    <property type="match status" value="1"/>
</dbReference>
<keyword evidence="4" id="KW-0408">Iron</keyword>
<dbReference type="InterPro" id="IPR007197">
    <property type="entry name" value="rSAM"/>
</dbReference>
<dbReference type="InterPro" id="IPR023404">
    <property type="entry name" value="rSAM_horseshoe"/>
</dbReference>
<keyword evidence="8" id="KW-1185">Reference proteome</keyword>
<feature type="domain" description="B12-binding" evidence="6">
    <location>
        <begin position="4"/>
        <end position="141"/>
    </location>
</feature>
<dbReference type="InterPro" id="IPR006158">
    <property type="entry name" value="Cobalamin-bd"/>
</dbReference>
<evidence type="ECO:0000256" key="4">
    <source>
        <dbReference type="ARBA" id="ARBA00023004"/>
    </source>
</evidence>
<evidence type="ECO:0000256" key="3">
    <source>
        <dbReference type="ARBA" id="ARBA00022723"/>
    </source>
</evidence>
<dbReference type="Pfam" id="PF04055">
    <property type="entry name" value="Radical_SAM"/>
    <property type="match status" value="1"/>
</dbReference>
<comment type="cofactor">
    <cofactor evidence="1">
        <name>[4Fe-4S] cluster</name>
        <dbReference type="ChEBI" id="CHEBI:49883"/>
    </cofactor>
</comment>
<dbReference type="SUPFAM" id="SSF102114">
    <property type="entry name" value="Radical SAM enzymes"/>
    <property type="match status" value="1"/>
</dbReference>
<dbReference type="InterPro" id="IPR034466">
    <property type="entry name" value="Methyltransferase_Class_B"/>
</dbReference>
<evidence type="ECO:0000259" key="6">
    <source>
        <dbReference type="PROSITE" id="PS51332"/>
    </source>
</evidence>
<evidence type="ECO:0000313" key="8">
    <source>
        <dbReference type="Proteomes" id="UP000019141"/>
    </source>
</evidence>
<dbReference type="InterPro" id="IPR051198">
    <property type="entry name" value="BchE-like"/>
</dbReference>
<accession>W4LAS6</accession>
<dbReference type="GO" id="GO:0046872">
    <property type="term" value="F:metal ion binding"/>
    <property type="evidence" value="ECO:0007669"/>
    <property type="project" value="UniProtKB-KW"/>
</dbReference>